<reference evidence="2 3" key="1">
    <citation type="submission" date="2024-02" db="EMBL/GenBank/DDBJ databases">
        <title>Marinospirillum sp. MEB 164 isolated from Lonar lake sediment.</title>
        <authorList>
            <person name="Joshi A."/>
            <person name="Thite S."/>
        </authorList>
    </citation>
    <scope>NUCLEOTIDE SEQUENCE [LARGE SCALE GENOMIC DNA]</scope>
    <source>
        <strain evidence="2 3">MEB164</strain>
    </source>
</reference>
<name>A0ABW8PUS6_9GAMM</name>
<feature type="transmembrane region" description="Helical" evidence="1">
    <location>
        <begin position="35"/>
        <end position="53"/>
    </location>
</feature>
<sequence>MITHLLVFLLALLGFQLLARQQHQAPRSRKPTLFWLGWFSLLVGLAAAIWIWGVELGLTLGLGHLSAGAGSVFLFRIWRQRGAF</sequence>
<organism evidence="2 3">
    <name type="scientific">Marinospirillum alkalitolerans</name>
    <dbReference type="NCBI Taxonomy" id="3123374"/>
    <lineage>
        <taxon>Bacteria</taxon>
        <taxon>Pseudomonadati</taxon>
        <taxon>Pseudomonadota</taxon>
        <taxon>Gammaproteobacteria</taxon>
        <taxon>Oceanospirillales</taxon>
        <taxon>Oceanospirillaceae</taxon>
        <taxon>Marinospirillum</taxon>
    </lineage>
</organism>
<dbReference type="EMBL" id="JBANFI010000002">
    <property type="protein sequence ID" value="MFK7160035.1"/>
    <property type="molecule type" value="Genomic_DNA"/>
</dbReference>
<evidence type="ECO:0000313" key="3">
    <source>
        <dbReference type="Proteomes" id="UP001621714"/>
    </source>
</evidence>
<protein>
    <recommendedName>
        <fullName evidence="4">3TM holin, Phage_holin_3</fullName>
    </recommendedName>
</protein>
<dbReference type="RefSeq" id="WP_405337126.1">
    <property type="nucleotide sequence ID" value="NZ_JBANFI010000002.1"/>
</dbReference>
<accession>A0ABW8PUS6</accession>
<comment type="caution">
    <text evidence="2">The sequence shown here is derived from an EMBL/GenBank/DDBJ whole genome shotgun (WGS) entry which is preliminary data.</text>
</comment>
<evidence type="ECO:0000313" key="2">
    <source>
        <dbReference type="EMBL" id="MFK7160035.1"/>
    </source>
</evidence>
<gene>
    <name evidence="2" type="ORF">V6U78_03175</name>
</gene>
<proteinExistence type="predicted"/>
<keyword evidence="1" id="KW-0472">Membrane</keyword>
<evidence type="ECO:0000256" key="1">
    <source>
        <dbReference type="SAM" id="Phobius"/>
    </source>
</evidence>
<keyword evidence="3" id="KW-1185">Reference proteome</keyword>
<evidence type="ECO:0008006" key="4">
    <source>
        <dbReference type="Google" id="ProtNLM"/>
    </source>
</evidence>
<keyword evidence="1" id="KW-0812">Transmembrane</keyword>
<feature type="transmembrane region" description="Helical" evidence="1">
    <location>
        <begin position="60"/>
        <end position="78"/>
    </location>
</feature>
<dbReference type="Proteomes" id="UP001621714">
    <property type="component" value="Unassembled WGS sequence"/>
</dbReference>
<keyword evidence="1" id="KW-1133">Transmembrane helix</keyword>